<dbReference type="EMBL" id="FUWJ01000011">
    <property type="protein sequence ID" value="SKA33357.1"/>
    <property type="molecule type" value="Genomic_DNA"/>
</dbReference>
<keyword evidence="3" id="KW-1185">Reference proteome</keyword>
<protein>
    <recommendedName>
        <fullName evidence="4">Lasso RiPP family leader peptide-containing protein</fullName>
    </recommendedName>
</protein>
<evidence type="ECO:0000313" key="3">
    <source>
        <dbReference type="Proteomes" id="UP000190092"/>
    </source>
</evidence>
<evidence type="ECO:0000313" key="2">
    <source>
        <dbReference type="EMBL" id="SKA33357.1"/>
    </source>
</evidence>
<dbReference type="STRING" id="225324.SAMN02745126_05322"/>
<evidence type="ECO:0008006" key="4">
    <source>
        <dbReference type="Google" id="ProtNLM"/>
    </source>
</evidence>
<reference evidence="3" key="1">
    <citation type="submission" date="2017-02" db="EMBL/GenBank/DDBJ databases">
        <authorList>
            <person name="Varghese N."/>
            <person name="Submissions S."/>
        </authorList>
    </citation>
    <scope>NUCLEOTIDE SEQUENCE [LARGE SCALE GENOMIC DNA]</scope>
    <source>
        <strain evidence="3">ATCC 27094</strain>
    </source>
</reference>
<evidence type="ECO:0000256" key="1">
    <source>
        <dbReference type="SAM" id="MobiDB-lite"/>
    </source>
</evidence>
<feature type="region of interest" description="Disordered" evidence="1">
    <location>
        <begin position="1"/>
        <end position="21"/>
    </location>
</feature>
<dbReference type="NCBIfam" id="NF033521">
    <property type="entry name" value="lasso_leader_L3"/>
    <property type="match status" value="1"/>
</dbReference>
<dbReference type="OrthoDB" id="10009840at2"/>
<dbReference type="RefSeq" id="WP_085937063.1">
    <property type="nucleotide sequence ID" value="NZ_FUWJ01000011.1"/>
</dbReference>
<sequence length="71" mass="7682">MDQAVETKQDAPALEQTGAKKPYQAPALTRWGSLKDLTMAVGPVGAPDWGYRTKFRYTGRGGLHVAGTPKH</sequence>
<name>A0A1T4SYT8_9HYPH</name>
<dbReference type="AlphaFoldDB" id="A0A1T4SYT8"/>
<gene>
    <name evidence="2" type="ORF">SAMN02745126_05322</name>
</gene>
<dbReference type="Proteomes" id="UP000190092">
    <property type="component" value="Unassembled WGS sequence"/>
</dbReference>
<proteinExistence type="predicted"/>
<organism evidence="2 3">
    <name type="scientific">Enhydrobacter aerosaccus</name>
    <dbReference type="NCBI Taxonomy" id="225324"/>
    <lineage>
        <taxon>Bacteria</taxon>
        <taxon>Pseudomonadati</taxon>
        <taxon>Pseudomonadota</taxon>
        <taxon>Alphaproteobacteria</taxon>
        <taxon>Hyphomicrobiales</taxon>
        <taxon>Enhydrobacter</taxon>
    </lineage>
</organism>
<accession>A0A1T4SYT8</accession>